<feature type="transmembrane region" description="Helical" evidence="14">
    <location>
        <begin position="152"/>
        <end position="173"/>
    </location>
</feature>
<evidence type="ECO:0000256" key="8">
    <source>
        <dbReference type="ARBA" id="ARBA00023065"/>
    </source>
</evidence>
<evidence type="ECO:0000256" key="4">
    <source>
        <dbReference type="ARBA" id="ARBA00022475"/>
    </source>
</evidence>
<dbReference type="Pfam" id="PF00474">
    <property type="entry name" value="SSF"/>
    <property type="match status" value="1"/>
</dbReference>
<feature type="transmembrane region" description="Helical" evidence="14">
    <location>
        <begin position="38"/>
        <end position="57"/>
    </location>
</feature>
<keyword evidence="6 14" id="KW-1133">Transmembrane helix</keyword>
<dbReference type="Gene3D" id="1.20.1730.10">
    <property type="entry name" value="Sodium/glucose cotransporter"/>
    <property type="match status" value="1"/>
</dbReference>
<sequence length="531" mass="58221">MWDGQPSCTYPGLPREPTFEGDYAFNTGQVRKFGVVDYTFVGLTLVISTIIGFYHGWRSLSKMSTKEYFTASQSIHPFPVSLSLLASFFSGVTLVSTPVEVYNYSTMNFWAGTNYLIGIGAAAFIFIPLFYQLKTISSFEYLEMRFGRGIRTVCSTLYIFYMIAYLSFCLSAPSIAVSHVTGIDIFWSITAIGFVCSIYTAVGGMRAVIWTDTFQIVVSLIGVLVLLIRCMMAVGGIGVVWESALRTNRIRFTDFRKDPALPNTFWSIVIGMSTIFLSYGVNQSQVMRSQACRSLQGAKWAVLGNIPGLCLFFYASCFIGLYMSALYENCDPVKAKFVAHSSQVGLQNTKISNVSQTVKASGVVSASLSSISSGLNSLAAVLVEDYVKLYLYPQIRSDRAQILSQIVSIFFGAIVLEITHYISSRAHLRFGALSVISLTTSPLTGVFILGVLIPQCNVIGAWTGLIGSIIIELVIYFGKKFAPPMAWPKKALTCVSNCNLTAFSNASISSLMNTKRPILPKLPTAKPPPMP</sequence>
<dbReference type="GO" id="GO:0006814">
    <property type="term" value="P:sodium ion transport"/>
    <property type="evidence" value="ECO:0007669"/>
    <property type="project" value="UniProtKB-KW"/>
</dbReference>
<keyword evidence="3" id="KW-0813">Transport</keyword>
<dbReference type="Proteomes" id="UP000762676">
    <property type="component" value="Unassembled WGS sequence"/>
</dbReference>
<comment type="caution">
    <text evidence="15">The sequence shown here is derived from an EMBL/GenBank/DDBJ whole genome shotgun (WGS) entry which is preliminary data.</text>
</comment>
<evidence type="ECO:0000256" key="7">
    <source>
        <dbReference type="ARBA" id="ARBA00023053"/>
    </source>
</evidence>
<keyword evidence="10" id="KW-0325">Glycoprotein</keyword>
<organism evidence="15 16">
    <name type="scientific">Elysia marginata</name>
    <dbReference type="NCBI Taxonomy" id="1093978"/>
    <lineage>
        <taxon>Eukaryota</taxon>
        <taxon>Metazoa</taxon>
        <taxon>Spiralia</taxon>
        <taxon>Lophotrochozoa</taxon>
        <taxon>Mollusca</taxon>
        <taxon>Gastropoda</taxon>
        <taxon>Heterobranchia</taxon>
        <taxon>Euthyneura</taxon>
        <taxon>Panpulmonata</taxon>
        <taxon>Sacoglossa</taxon>
        <taxon>Placobranchoidea</taxon>
        <taxon>Plakobranchidae</taxon>
        <taxon>Elysia</taxon>
    </lineage>
</organism>
<dbReference type="PANTHER" id="PTHR42985">
    <property type="entry name" value="SODIUM-COUPLED MONOCARBOXYLATE TRANSPORTER"/>
    <property type="match status" value="1"/>
</dbReference>
<feature type="transmembrane region" description="Helical" evidence="14">
    <location>
        <begin position="216"/>
        <end position="241"/>
    </location>
</feature>
<dbReference type="GO" id="GO:0015293">
    <property type="term" value="F:symporter activity"/>
    <property type="evidence" value="ECO:0007669"/>
    <property type="project" value="TreeGrafter"/>
</dbReference>
<protein>
    <submittedName>
        <fullName evidence="15">Sodium-coupled monocarboxylate transporter</fullName>
    </submittedName>
</protein>
<evidence type="ECO:0000256" key="3">
    <source>
        <dbReference type="ARBA" id="ARBA00022448"/>
    </source>
</evidence>
<comment type="catalytic activity">
    <reaction evidence="12">
        <text>iodide(out) + 2 Na(+)(out) = iodide(in) + 2 Na(+)(in)</text>
        <dbReference type="Rhea" id="RHEA:71207"/>
        <dbReference type="ChEBI" id="CHEBI:16382"/>
        <dbReference type="ChEBI" id="CHEBI:29101"/>
    </reaction>
</comment>
<feature type="transmembrane region" description="Helical" evidence="14">
    <location>
        <begin position="261"/>
        <end position="281"/>
    </location>
</feature>
<feature type="transmembrane region" description="Helical" evidence="14">
    <location>
        <begin position="430"/>
        <end position="453"/>
    </location>
</feature>
<feature type="transmembrane region" description="Helical" evidence="14">
    <location>
        <begin position="185"/>
        <end position="209"/>
    </location>
</feature>
<evidence type="ECO:0000256" key="2">
    <source>
        <dbReference type="ARBA" id="ARBA00006434"/>
    </source>
</evidence>
<evidence type="ECO:0000313" key="15">
    <source>
        <dbReference type="EMBL" id="GFS12333.1"/>
    </source>
</evidence>
<dbReference type="InterPro" id="IPR051163">
    <property type="entry name" value="Sodium:Solute_Symporter_SSF"/>
</dbReference>
<dbReference type="PANTHER" id="PTHR42985:SF40">
    <property type="entry name" value="LD47995P-RELATED"/>
    <property type="match status" value="1"/>
</dbReference>
<evidence type="ECO:0000256" key="10">
    <source>
        <dbReference type="ARBA" id="ARBA00023180"/>
    </source>
</evidence>
<feature type="transmembrane region" description="Helical" evidence="14">
    <location>
        <begin position="402"/>
        <end position="423"/>
    </location>
</feature>
<dbReference type="AlphaFoldDB" id="A0AAV4INV8"/>
<dbReference type="GO" id="GO:0005886">
    <property type="term" value="C:plasma membrane"/>
    <property type="evidence" value="ECO:0007669"/>
    <property type="project" value="UniProtKB-SubCell"/>
</dbReference>
<dbReference type="EMBL" id="BMAT01009707">
    <property type="protein sequence ID" value="GFS12333.1"/>
    <property type="molecule type" value="Genomic_DNA"/>
</dbReference>
<name>A0AAV4INV8_9GAST</name>
<evidence type="ECO:0000256" key="13">
    <source>
        <dbReference type="RuleBase" id="RU362091"/>
    </source>
</evidence>
<evidence type="ECO:0000256" key="1">
    <source>
        <dbReference type="ARBA" id="ARBA00004651"/>
    </source>
</evidence>
<evidence type="ECO:0000256" key="9">
    <source>
        <dbReference type="ARBA" id="ARBA00023136"/>
    </source>
</evidence>
<dbReference type="GO" id="GO:0015075">
    <property type="term" value="F:monoatomic ion transmembrane transporter activity"/>
    <property type="evidence" value="ECO:0007669"/>
    <property type="project" value="UniProtKB-ARBA"/>
</dbReference>
<dbReference type="GO" id="GO:0098660">
    <property type="term" value="P:inorganic ion transmembrane transport"/>
    <property type="evidence" value="ECO:0007669"/>
    <property type="project" value="UniProtKB-ARBA"/>
</dbReference>
<comment type="subcellular location">
    <subcellularLocation>
        <location evidence="1">Cell membrane</location>
        <topology evidence="1">Multi-pass membrane protein</topology>
    </subcellularLocation>
</comment>
<evidence type="ECO:0000256" key="11">
    <source>
        <dbReference type="ARBA" id="ARBA00023201"/>
    </source>
</evidence>
<evidence type="ECO:0000256" key="12">
    <source>
        <dbReference type="ARBA" id="ARBA00036099"/>
    </source>
</evidence>
<dbReference type="InterPro" id="IPR001734">
    <property type="entry name" value="Na/solute_symporter"/>
</dbReference>
<evidence type="ECO:0000256" key="5">
    <source>
        <dbReference type="ARBA" id="ARBA00022692"/>
    </source>
</evidence>
<proteinExistence type="inferred from homology"/>
<dbReference type="InterPro" id="IPR038377">
    <property type="entry name" value="Na/Glc_symporter_sf"/>
</dbReference>
<comment type="similarity">
    <text evidence="2 13">Belongs to the sodium:solute symporter (SSF) (TC 2.A.21) family.</text>
</comment>
<keyword evidence="11" id="KW-0739">Sodium transport</keyword>
<gene>
    <name evidence="15" type="ORF">ElyMa_004856800</name>
</gene>
<reference evidence="15 16" key="1">
    <citation type="journal article" date="2021" name="Elife">
        <title>Chloroplast acquisition without the gene transfer in kleptoplastic sea slugs, Plakobranchus ocellatus.</title>
        <authorList>
            <person name="Maeda T."/>
            <person name="Takahashi S."/>
            <person name="Yoshida T."/>
            <person name="Shimamura S."/>
            <person name="Takaki Y."/>
            <person name="Nagai Y."/>
            <person name="Toyoda A."/>
            <person name="Suzuki Y."/>
            <person name="Arimoto A."/>
            <person name="Ishii H."/>
            <person name="Satoh N."/>
            <person name="Nishiyama T."/>
            <person name="Hasebe M."/>
            <person name="Maruyama T."/>
            <person name="Minagawa J."/>
            <person name="Obokata J."/>
            <person name="Shigenobu S."/>
        </authorList>
    </citation>
    <scope>NUCLEOTIDE SEQUENCE [LARGE SCALE GENOMIC DNA]</scope>
</reference>
<feature type="transmembrane region" description="Helical" evidence="14">
    <location>
        <begin position="78"/>
        <end position="97"/>
    </location>
</feature>
<dbReference type="PROSITE" id="PS50283">
    <property type="entry name" value="NA_SOLUT_SYMP_3"/>
    <property type="match status" value="1"/>
</dbReference>
<evidence type="ECO:0000256" key="14">
    <source>
        <dbReference type="SAM" id="Phobius"/>
    </source>
</evidence>
<evidence type="ECO:0000313" key="16">
    <source>
        <dbReference type="Proteomes" id="UP000762676"/>
    </source>
</evidence>
<evidence type="ECO:0000256" key="6">
    <source>
        <dbReference type="ARBA" id="ARBA00022989"/>
    </source>
</evidence>
<keyword evidence="9 14" id="KW-0472">Membrane</keyword>
<feature type="transmembrane region" description="Helical" evidence="14">
    <location>
        <begin position="302"/>
        <end position="323"/>
    </location>
</feature>
<feature type="transmembrane region" description="Helical" evidence="14">
    <location>
        <begin position="109"/>
        <end position="131"/>
    </location>
</feature>
<keyword evidence="7" id="KW-0915">Sodium</keyword>
<accession>A0AAV4INV8</accession>
<dbReference type="InterPro" id="IPR018212">
    <property type="entry name" value="Na/solute_symporter_CS"/>
</dbReference>
<keyword evidence="16" id="KW-1185">Reference proteome</keyword>
<keyword evidence="8" id="KW-0406">Ion transport</keyword>
<dbReference type="NCBIfam" id="TIGR00813">
    <property type="entry name" value="sss"/>
    <property type="match status" value="1"/>
</dbReference>
<dbReference type="PROSITE" id="PS00456">
    <property type="entry name" value="NA_SOLUT_SYMP_1"/>
    <property type="match status" value="1"/>
</dbReference>
<keyword evidence="5 14" id="KW-0812">Transmembrane</keyword>
<keyword evidence="4" id="KW-1003">Cell membrane</keyword>
<feature type="transmembrane region" description="Helical" evidence="14">
    <location>
        <begin position="459"/>
        <end position="478"/>
    </location>
</feature>